<dbReference type="RefSeq" id="WP_095977996.1">
    <property type="nucleotide sequence ID" value="NZ_CP022163.1"/>
</dbReference>
<evidence type="ECO:0000259" key="1">
    <source>
        <dbReference type="Pfam" id="PF06114"/>
    </source>
</evidence>
<dbReference type="Pfam" id="PF06114">
    <property type="entry name" value="Peptidase_M78"/>
    <property type="match status" value="1"/>
</dbReference>
<gene>
    <name evidence="2" type="ORF">MEBOL_002881</name>
</gene>
<evidence type="ECO:0000313" key="2">
    <source>
        <dbReference type="EMBL" id="ATB29432.1"/>
    </source>
</evidence>
<dbReference type="InterPro" id="IPR036869">
    <property type="entry name" value="J_dom_sf"/>
</dbReference>
<accession>A0A250IE45</accession>
<dbReference type="EMBL" id="CP022163">
    <property type="protein sequence ID" value="ATB29432.1"/>
    <property type="molecule type" value="Genomic_DNA"/>
</dbReference>
<proteinExistence type="predicted"/>
<keyword evidence="3" id="KW-1185">Reference proteome</keyword>
<dbReference type="Pfam" id="PF19698">
    <property type="entry name" value="DUF6197"/>
    <property type="match status" value="1"/>
</dbReference>
<dbReference type="SUPFAM" id="SSF46565">
    <property type="entry name" value="Chaperone J-domain"/>
    <property type="match status" value="1"/>
</dbReference>
<reference evidence="2 3" key="1">
    <citation type="submission" date="2017-06" db="EMBL/GenBank/DDBJ databases">
        <authorList>
            <person name="Kim H.J."/>
            <person name="Triplett B.A."/>
        </authorList>
    </citation>
    <scope>NUCLEOTIDE SEQUENCE [LARGE SCALE GENOMIC DNA]</scope>
    <source>
        <strain evidence="2 3">DSM 14713</strain>
    </source>
</reference>
<dbReference type="KEGG" id="mbd:MEBOL_002881"/>
<dbReference type="InterPro" id="IPR045677">
    <property type="entry name" value="DUF6197"/>
</dbReference>
<dbReference type="OrthoDB" id="9794834at2"/>
<protein>
    <recommendedName>
        <fullName evidence="1">IrrE N-terminal-like domain-containing protein</fullName>
    </recommendedName>
</protein>
<dbReference type="Proteomes" id="UP000217289">
    <property type="component" value="Chromosome"/>
</dbReference>
<name>A0A250IE45_9BACT</name>
<organism evidence="2 3">
    <name type="scientific">Melittangium boletus DSM 14713</name>
    <dbReference type="NCBI Taxonomy" id="1294270"/>
    <lineage>
        <taxon>Bacteria</taxon>
        <taxon>Pseudomonadati</taxon>
        <taxon>Myxococcota</taxon>
        <taxon>Myxococcia</taxon>
        <taxon>Myxococcales</taxon>
        <taxon>Cystobacterineae</taxon>
        <taxon>Archangiaceae</taxon>
        <taxon>Melittangium</taxon>
    </lineage>
</organism>
<dbReference type="AlphaFoldDB" id="A0A250IE45"/>
<dbReference type="InterPro" id="IPR010359">
    <property type="entry name" value="IrrE_HExxH"/>
</dbReference>
<sequence length="382" mass="41676">MTETIPRVSLKALRTKPESIGTFIDSILSLPPPVDVDSIIQGLGVPVISSTPPEMGDKLPDELADALIVDLDSMRIDSVLELGEEGARIFMNRDNPPTRQRFTLAAFLYHLLWASPGVYVRTSDGYQSKLKSGSMDFASEFLMPDAWLTQVLEGPTPPRTEELAGLFGVSPGAMKARLRNYYERVFPAAEKPWRELGIPPRASLEEAERAYLDLIHQHRPELFAALPPEYGELATRRRGDIQASWAELQLQHALRLPGGIPFVETVPSLTEIATVLKEAHALISTRGWCQKVRARDGYGKKQVRFDNERAGQFSIVGAVLRAAASNSGAGDIAMAVIAKAAACPASPESLQAWNDAPERTRAEVLGAIDAALAFSAPKPTSR</sequence>
<evidence type="ECO:0000313" key="3">
    <source>
        <dbReference type="Proteomes" id="UP000217289"/>
    </source>
</evidence>
<feature type="domain" description="IrrE N-terminal-like" evidence="1">
    <location>
        <begin position="84"/>
        <end position="178"/>
    </location>
</feature>